<proteinExistence type="predicted"/>
<feature type="signal peptide" evidence="2">
    <location>
        <begin position="1"/>
        <end position="21"/>
    </location>
</feature>
<keyword evidence="2" id="KW-0732">Signal</keyword>
<feature type="chain" id="PRO_5045283565" description="DUF8020 domain-containing protein" evidence="2">
    <location>
        <begin position="22"/>
        <end position="231"/>
    </location>
</feature>
<evidence type="ECO:0000256" key="1">
    <source>
        <dbReference type="SAM" id="Phobius"/>
    </source>
</evidence>
<dbReference type="RefSeq" id="WP_201947808.1">
    <property type="nucleotide sequence ID" value="NZ_JAERRJ010000005.1"/>
</dbReference>
<reference evidence="4 5" key="1">
    <citation type="submission" date="2021-01" db="EMBL/GenBank/DDBJ databases">
        <title>WGS of actinomycetes isolated from Thailand.</title>
        <authorList>
            <person name="Thawai C."/>
        </authorList>
    </citation>
    <scope>NUCLEOTIDE SEQUENCE [LARGE SCALE GENOMIC DNA]</scope>
    <source>
        <strain evidence="4 5">LPG 2</strain>
    </source>
</reference>
<feature type="transmembrane region" description="Helical" evidence="1">
    <location>
        <begin position="168"/>
        <end position="191"/>
    </location>
</feature>
<protein>
    <recommendedName>
        <fullName evidence="3">DUF8020 domain-containing protein</fullName>
    </recommendedName>
</protein>
<evidence type="ECO:0000313" key="5">
    <source>
        <dbReference type="Proteomes" id="UP000602198"/>
    </source>
</evidence>
<accession>A0ABS1M4Y0</accession>
<organism evidence="4 5">
    <name type="scientific">Nocardia acididurans</name>
    <dbReference type="NCBI Taxonomy" id="2802282"/>
    <lineage>
        <taxon>Bacteria</taxon>
        <taxon>Bacillati</taxon>
        <taxon>Actinomycetota</taxon>
        <taxon>Actinomycetes</taxon>
        <taxon>Mycobacteriales</taxon>
        <taxon>Nocardiaceae</taxon>
        <taxon>Nocardia</taxon>
    </lineage>
</organism>
<dbReference type="EMBL" id="JAERRJ010000005">
    <property type="protein sequence ID" value="MBL1075601.1"/>
    <property type="molecule type" value="Genomic_DNA"/>
</dbReference>
<dbReference type="InterPro" id="IPR058333">
    <property type="entry name" value="DUF8020"/>
</dbReference>
<dbReference type="Proteomes" id="UP000602198">
    <property type="component" value="Unassembled WGS sequence"/>
</dbReference>
<keyword evidence="1" id="KW-1133">Transmembrane helix</keyword>
<keyword evidence="1" id="KW-0812">Transmembrane</keyword>
<evidence type="ECO:0000256" key="2">
    <source>
        <dbReference type="SAM" id="SignalP"/>
    </source>
</evidence>
<evidence type="ECO:0000313" key="4">
    <source>
        <dbReference type="EMBL" id="MBL1075601.1"/>
    </source>
</evidence>
<keyword evidence="1" id="KW-0472">Membrane</keyword>
<sequence length="231" mass="23674">MGMTRTIAPVLFCLAATTTISATTATAEPAAAEQQPGLRISGTDHGVDFDTAVTDDLRATVSTLQSGRFLATWDGETVLVTNDSGLEIATVPLKYDIAGKSVAVAPEITDDGRRLTLTPIGESPVPLRDINAQQRFFDVVMANGPAVLGGAALGAAVGFLLGFPAGLFIFDIFTIPITTVVGIFVGAAIGLQQSGGQEAVEATLAYAESVVPGASDAMRPAFDALPPAPGR</sequence>
<gene>
    <name evidence="4" type="ORF">JK358_14470</name>
</gene>
<feature type="transmembrane region" description="Helical" evidence="1">
    <location>
        <begin position="140"/>
        <end position="161"/>
    </location>
</feature>
<comment type="caution">
    <text evidence="4">The sequence shown here is derived from an EMBL/GenBank/DDBJ whole genome shotgun (WGS) entry which is preliminary data.</text>
</comment>
<feature type="domain" description="DUF8020" evidence="3">
    <location>
        <begin position="47"/>
        <end position="119"/>
    </location>
</feature>
<keyword evidence="5" id="KW-1185">Reference proteome</keyword>
<evidence type="ECO:0000259" key="3">
    <source>
        <dbReference type="Pfam" id="PF26059"/>
    </source>
</evidence>
<name>A0ABS1M4Y0_9NOCA</name>
<dbReference type="Pfam" id="PF26059">
    <property type="entry name" value="DUF8020"/>
    <property type="match status" value="1"/>
</dbReference>